<proteinExistence type="predicted"/>
<feature type="non-terminal residue" evidence="3">
    <location>
        <position position="1"/>
    </location>
</feature>
<dbReference type="GO" id="GO:0016020">
    <property type="term" value="C:membrane"/>
    <property type="evidence" value="ECO:0007669"/>
    <property type="project" value="InterPro"/>
</dbReference>
<comment type="caution">
    <text evidence="3">The sequence shown here is derived from an EMBL/GenBank/DDBJ whole genome shotgun (WGS) entry which is preliminary data.</text>
</comment>
<dbReference type="Pfam" id="PF19077">
    <property type="entry name" value="Big_13"/>
    <property type="match status" value="1"/>
</dbReference>
<organism evidence="3 4">
    <name type="scientific">Aliarcobacter cryaerophilus</name>
    <dbReference type="NCBI Taxonomy" id="28198"/>
    <lineage>
        <taxon>Bacteria</taxon>
        <taxon>Pseudomonadati</taxon>
        <taxon>Campylobacterota</taxon>
        <taxon>Epsilonproteobacteria</taxon>
        <taxon>Campylobacterales</taxon>
        <taxon>Arcobacteraceae</taxon>
        <taxon>Aliarcobacter</taxon>
    </lineage>
</organism>
<dbReference type="InterPro" id="IPR044016">
    <property type="entry name" value="Big_13"/>
</dbReference>
<sequence length="172" mass="17717">QVNLVNDAISVIDQIAFQTNILSLNAAVEAATYDALNETLTPNTPLTEGTHSITYAYKDANGNTSTQSPAFSLTVDTPPIAPTTAISNYDDNVGTITNANSTATTTDDTTPGFNVGAIPSDASSIVLYVDGVEVAATYNSTTGTLTPNTPLAEGTYSITSGIVFTLPSCSPD</sequence>
<dbReference type="InterPro" id="IPR004089">
    <property type="entry name" value="MCPsignal_dom"/>
</dbReference>
<dbReference type="AlphaFoldDB" id="A0A1V9V9M8"/>
<dbReference type="Pfam" id="PF00015">
    <property type="entry name" value="MCPsignal"/>
    <property type="match status" value="1"/>
</dbReference>
<protein>
    <recommendedName>
        <fullName evidence="5">Bacterial Ig-like domain-containing protein</fullName>
    </recommendedName>
</protein>
<dbReference type="GO" id="GO:0007165">
    <property type="term" value="P:signal transduction"/>
    <property type="evidence" value="ECO:0007669"/>
    <property type="project" value="InterPro"/>
</dbReference>
<dbReference type="Gene3D" id="1.10.287.950">
    <property type="entry name" value="Methyl-accepting chemotaxis protein"/>
    <property type="match status" value="1"/>
</dbReference>
<evidence type="ECO:0000313" key="3">
    <source>
        <dbReference type="EMBL" id="OQR40593.1"/>
    </source>
</evidence>
<feature type="domain" description="Bacterial Ig-like" evidence="2">
    <location>
        <begin position="90"/>
        <end position="159"/>
    </location>
</feature>
<evidence type="ECO:0000313" key="4">
    <source>
        <dbReference type="Proteomes" id="UP000192599"/>
    </source>
</evidence>
<dbReference type="EMBL" id="LNTC01000331">
    <property type="protein sequence ID" value="OQR40593.1"/>
    <property type="molecule type" value="Genomic_DNA"/>
</dbReference>
<feature type="domain" description="Methyl-accepting transducer" evidence="1">
    <location>
        <begin position="5"/>
        <end position="31"/>
    </location>
</feature>
<evidence type="ECO:0008006" key="5">
    <source>
        <dbReference type="Google" id="ProtNLM"/>
    </source>
</evidence>
<evidence type="ECO:0000259" key="2">
    <source>
        <dbReference type="Pfam" id="PF19077"/>
    </source>
</evidence>
<reference evidence="3 4" key="1">
    <citation type="submission" date="2017-04" db="EMBL/GenBank/DDBJ databases">
        <title>Accumulation and expression of multiple antibiotic resistance genes in Arcobacter cryaerophilus that thrives in sewage.</title>
        <authorList>
            <person name="Millar J.A."/>
            <person name="Raghavan R."/>
        </authorList>
    </citation>
    <scope>NUCLEOTIDE SEQUENCE [LARGE SCALE GENOMIC DNA]</scope>
    <source>
        <strain evidence="3 4">AZT-1</strain>
    </source>
</reference>
<accession>A0A1V9V9M8</accession>
<evidence type="ECO:0000259" key="1">
    <source>
        <dbReference type="Pfam" id="PF00015"/>
    </source>
</evidence>
<gene>
    <name evidence="3" type="ORF">AS859_10800</name>
</gene>
<dbReference type="SUPFAM" id="SSF58104">
    <property type="entry name" value="Methyl-accepting chemotaxis protein (MCP) signaling domain"/>
    <property type="match status" value="1"/>
</dbReference>
<dbReference type="Gene3D" id="3.30.420.430">
    <property type="match status" value="1"/>
</dbReference>
<name>A0A1V9V9M8_9BACT</name>
<dbReference type="Proteomes" id="UP000192599">
    <property type="component" value="Unassembled WGS sequence"/>
</dbReference>